<reference evidence="2 3" key="1">
    <citation type="submission" date="2024-06" db="EMBL/GenBank/DDBJ databases">
        <title>Genomic Encyclopedia of Type Strains, Phase IV (KMG-IV): sequencing the most valuable type-strain genomes for metagenomic binning, comparative biology and taxonomic classification.</title>
        <authorList>
            <person name="Goeker M."/>
        </authorList>
    </citation>
    <scope>NUCLEOTIDE SEQUENCE [LARGE SCALE GENOMIC DNA]</scope>
    <source>
        <strain evidence="2 3">DSM 21331</strain>
    </source>
</reference>
<dbReference type="RefSeq" id="WP_238279270.1">
    <property type="nucleotide sequence ID" value="NZ_BPQL01000054.1"/>
</dbReference>
<dbReference type="Proteomes" id="UP001549145">
    <property type="component" value="Unassembled WGS sequence"/>
</dbReference>
<dbReference type="Pfam" id="PF06078">
    <property type="entry name" value="DUF937"/>
    <property type="match status" value="1"/>
</dbReference>
<proteinExistence type="predicted"/>
<evidence type="ECO:0000256" key="1">
    <source>
        <dbReference type="SAM" id="MobiDB-lite"/>
    </source>
</evidence>
<protein>
    <recommendedName>
        <fullName evidence="4">DUF937 domain-containing protein</fullName>
    </recommendedName>
</protein>
<name>A0ABV2L4K8_9HYPH</name>
<comment type="caution">
    <text evidence="2">The sequence shown here is derived from an EMBL/GenBank/DDBJ whole genome shotgun (WGS) entry which is preliminary data.</text>
</comment>
<feature type="compositionally biased region" description="Basic and acidic residues" evidence="1">
    <location>
        <begin position="275"/>
        <end position="284"/>
    </location>
</feature>
<feature type="region of interest" description="Disordered" evidence="1">
    <location>
        <begin position="175"/>
        <end position="223"/>
    </location>
</feature>
<evidence type="ECO:0000313" key="3">
    <source>
        <dbReference type="Proteomes" id="UP001549145"/>
    </source>
</evidence>
<sequence length="284" mass="30012">MSPFVREAAMFNLFDILQAQAGANLQGFGPQFGLTQEQGMRAMEALLPALTMGLQRNAAHDPMGFAKLFNLVAPNPPTKAKPFFQMDKPSQQMDMLVGQLFGSPHLSQAVLQQAAAVSGVATPALKQMLPLMAGMVVAGIVHVMINQAPAPAQQSPAQTFGFPPNAWSEMMESFLRSGGPAAPAAQSTPVRKPSAPPRLAAAASPKTAKSTQGASQETSPGDAPFEMMQQMFQTGLEVQQENARAMQRLFDTFWQGASGTDAERSDAPAPGGGRSKTEAGRSGR</sequence>
<feature type="compositionally biased region" description="Low complexity" evidence="1">
    <location>
        <begin position="191"/>
        <end position="211"/>
    </location>
</feature>
<dbReference type="InterPro" id="IPR009282">
    <property type="entry name" value="DUF937"/>
</dbReference>
<gene>
    <name evidence="2" type="ORF">ABID43_002308</name>
</gene>
<organism evidence="2 3">
    <name type="scientific">Methylobacterium goesingense</name>
    <dbReference type="NCBI Taxonomy" id="243690"/>
    <lineage>
        <taxon>Bacteria</taxon>
        <taxon>Pseudomonadati</taxon>
        <taxon>Pseudomonadota</taxon>
        <taxon>Alphaproteobacteria</taxon>
        <taxon>Hyphomicrobiales</taxon>
        <taxon>Methylobacteriaceae</taxon>
        <taxon>Methylobacterium</taxon>
    </lineage>
</organism>
<dbReference type="EMBL" id="JBEPMM010000005">
    <property type="protein sequence ID" value="MET3692768.1"/>
    <property type="molecule type" value="Genomic_DNA"/>
</dbReference>
<feature type="region of interest" description="Disordered" evidence="1">
    <location>
        <begin position="255"/>
        <end position="284"/>
    </location>
</feature>
<accession>A0ABV2L4K8</accession>
<evidence type="ECO:0008006" key="4">
    <source>
        <dbReference type="Google" id="ProtNLM"/>
    </source>
</evidence>
<evidence type="ECO:0000313" key="2">
    <source>
        <dbReference type="EMBL" id="MET3692768.1"/>
    </source>
</evidence>
<keyword evidence="3" id="KW-1185">Reference proteome</keyword>